<accession>W9H9F3</accession>
<feature type="compositionally biased region" description="Acidic residues" evidence="1">
    <location>
        <begin position="42"/>
        <end position="58"/>
    </location>
</feature>
<organism evidence="2 3">
    <name type="scientific">Skermanella stibiiresistens SB22</name>
    <dbReference type="NCBI Taxonomy" id="1385369"/>
    <lineage>
        <taxon>Bacteria</taxon>
        <taxon>Pseudomonadati</taxon>
        <taxon>Pseudomonadota</taxon>
        <taxon>Alphaproteobacteria</taxon>
        <taxon>Rhodospirillales</taxon>
        <taxon>Azospirillaceae</taxon>
        <taxon>Skermanella</taxon>
    </lineage>
</organism>
<reference evidence="2 3" key="1">
    <citation type="submission" date="2013-08" db="EMBL/GenBank/DDBJ databases">
        <title>The genome sequence of Skermanella stibiiresistens.</title>
        <authorList>
            <person name="Zhu W."/>
            <person name="Wang G."/>
        </authorList>
    </citation>
    <scope>NUCLEOTIDE SEQUENCE [LARGE SCALE GENOMIC DNA]</scope>
    <source>
        <strain evidence="2 3">SB22</strain>
    </source>
</reference>
<comment type="caution">
    <text evidence="2">The sequence shown here is derived from an EMBL/GenBank/DDBJ whole genome shotgun (WGS) entry which is preliminary data.</text>
</comment>
<feature type="compositionally biased region" description="Low complexity" evidence="1">
    <location>
        <begin position="62"/>
        <end position="76"/>
    </location>
</feature>
<feature type="compositionally biased region" description="Polar residues" evidence="1">
    <location>
        <begin position="1"/>
        <end position="10"/>
    </location>
</feature>
<dbReference type="EMBL" id="AVFL01000004">
    <property type="protein sequence ID" value="EWY41317.1"/>
    <property type="molecule type" value="Genomic_DNA"/>
</dbReference>
<gene>
    <name evidence="2" type="ORF">N825_27615</name>
</gene>
<evidence type="ECO:0000256" key="1">
    <source>
        <dbReference type="SAM" id="MobiDB-lite"/>
    </source>
</evidence>
<name>W9H9F3_9PROT</name>
<dbReference type="Proteomes" id="UP000019486">
    <property type="component" value="Unassembled WGS sequence"/>
</dbReference>
<dbReference type="STRING" id="1385369.N825_27615"/>
<dbReference type="RefSeq" id="WP_037449019.1">
    <property type="nucleotide sequence ID" value="NZ_AVFL01000004.1"/>
</dbReference>
<evidence type="ECO:0000313" key="3">
    <source>
        <dbReference type="Proteomes" id="UP000019486"/>
    </source>
</evidence>
<sequence length="76" mass="8095">MAFKPNYNQQRADRNRAKDQKKQEKLRLKEEAAAQRKAGNPEDGDAESDGGEDADATTEGETGQSQPGGAASGQTS</sequence>
<dbReference type="AlphaFoldDB" id="W9H9F3"/>
<protein>
    <submittedName>
        <fullName evidence="2">Uncharacterized protein</fullName>
    </submittedName>
</protein>
<proteinExistence type="predicted"/>
<keyword evidence="3" id="KW-1185">Reference proteome</keyword>
<feature type="compositionally biased region" description="Basic and acidic residues" evidence="1">
    <location>
        <begin position="11"/>
        <end position="34"/>
    </location>
</feature>
<feature type="region of interest" description="Disordered" evidence="1">
    <location>
        <begin position="1"/>
        <end position="76"/>
    </location>
</feature>
<dbReference type="PATRIC" id="fig|1385369.3.peg.1461"/>
<evidence type="ECO:0000313" key="2">
    <source>
        <dbReference type="EMBL" id="EWY41317.1"/>
    </source>
</evidence>